<evidence type="ECO:0000256" key="1">
    <source>
        <dbReference type="SAM" id="Phobius"/>
    </source>
</evidence>
<keyword evidence="3" id="KW-1185">Reference proteome</keyword>
<keyword evidence="1" id="KW-0472">Membrane</keyword>
<accession>A0AAW2FFK1</accession>
<gene>
    <name evidence="2" type="ORF">PUN28_011285</name>
</gene>
<comment type="caution">
    <text evidence="2">The sequence shown here is derived from an EMBL/GenBank/DDBJ whole genome shotgun (WGS) entry which is preliminary data.</text>
</comment>
<evidence type="ECO:0008006" key="4">
    <source>
        <dbReference type="Google" id="ProtNLM"/>
    </source>
</evidence>
<evidence type="ECO:0000313" key="2">
    <source>
        <dbReference type="EMBL" id="KAL0113845.1"/>
    </source>
</evidence>
<feature type="transmembrane region" description="Helical" evidence="1">
    <location>
        <begin position="6"/>
        <end position="24"/>
    </location>
</feature>
<name>A0AAW2FFK1_9HYME</name>
<organism evidence="2 3">
    <name type="scientific">Cardiocondyla obscurior</name>
    <dbReference type="NCBI Taxonomy" id="286306"/>
    <lineage>
        <taxon>Eukaryota</taxon>
        <taxon>Metazoa</taxon>
        <taxon>Ecdysozoa</taxon>
        <taxon>Arthropoda</taxon>
        <taxon>Hexapoda</taxon>
        <taxon>Insecta</taxon>
        <taxon>Pterygota</taxon>
        <taxon>Neoptera</taxon>
        <taxon>Endopterygota</taxon>
        <taxon>Hymenoptera</taxon>
        <taxon>Apocrita</taxon>
        <taxon>Aculeata</taxon>
        <taxon>Formicoidea</taxon>
        <taxon>Formicidae</taxon>
        <taxon>Myrmicinae</taxon>
        <taxon>Cardiocondyla</taxon>
    </lineage>
</organism>
<dbReference type="AlphaFoldDB" id="A0AAW2FFK1"/>
<keyword evidence="1" id="KW-1133">Transmembrane helix</keyword>
<reference evidence="2 3" key="1">
    <citation type="submission" date="2023-03" db="EMBL/GenBank/DDBJ databases">
        <title>High recombination rates correlate with genetic variation in Cardiocondyla obscurior ants.</title>
        <authorList>
            <person name="Errbii M."/>
        </authorList>
    </citation>
    <scope>NUCLEOTIDE SEQUENCE [LARGE SCALE GENOMIC DNA]</scope>
    <source>
        <strain evidence="2">Alpha-2009</strain>
        <tissue evidence="2">Whole body</tissue>
    </source>
</reference>
<proteinExistence type="predicted"/>
<dbReference type="EMBL" id="JADYXP020000011">
    <property type="protein sequence ID" value="KAL0113845.1"/>
    <property type="molecule type" value="Genomic_DNA"/>
</dbReference>
<dbReference type="Proteomes" id="UP001430953">
    <property type="component" value="Unassembled WGS sequence"/>
</dbReference>
<evidence type="ECO:0000313" key="3">
    <source>
        <dbReference type="Proteomes" id="UP001430953"/>
    </source>
</evidence>
<protein>
    <recommendedName>
        <fullName evidence="4">Secreted protein</fullName>
    </recommendedName>
</protein>
<keyword evidence="1" id="KW-0812">Transmembrane</keyword>
<sequence>MKIIEIFFFIFYYALNSTLCIAVLPHLSLAFGHRYCALPSYLGDTQMKPGRAEIRSGLHQTEIIFHRIIKQLIIFSGKVFLIRLDNEISKRYILKIETVKKMKNGRFSKIMKFI</sequence>